<feature type="region of interest" description="Disordered" evidence="1">
    <location>
        <begin position="178"/>
        <end position="198"/>
    </location>
</feature>
<keyword evidence="3" id="KW-1185">Reference proteome</keyword>
<proteinExistence type="predicted"/>
<feature type="compositionally biased region" description="Polar residues" evidence="1">
    <location>
        <begin position="10"/>
        <end position="19"/>
    </location>
</feature>
<evidence type="ECO:0000313" key="2">
    <source>
        <dbReference type="EMBL" id="KAK3273513.1"/>
    </source>
</evidence>
<feature type="compositionally biased region" description="Polar residues" evidence="1">
    <location>
        <begin position="77"/>
        <end position="105"/>
    </location>
</feature>
<organism evidence="2 3">
    <name type="scientific">Cymbomonas tetramitiformis</name>
    <dbReference type="NCBI Taxonomy" id="36881"/>
    <lineage>
        <taxon>Eukaryota</taxon>
        <taxon>Viridiplantae</taxon>
        <taxon>Chlorophyta</taxon>
        <taxon>Pyramimonadophyceae</taxon>
        <taxon>Pyramimonadales</taxon>
        <taxon>Pyramimonadaceae</taxon>
        <taxon>Cymbomonas</taxon>
    </lineage>
</organism>
<name>A0AAE0L639_9CHLO</name>
<evidence type="ECO:0000256" key="1">
    <source>
        <dbReference type="SAM" id="MobiDB-lite"/>
    </source>
</evidence>
<gene>
    <name evidence="2" type="ORF">CYMTET_18255</name>
</gene>
<evidence type="ECO:0000313" key="3">
    <source>
        <dbReference type="Proteomes" id="UP001190700"/>
    </source>
</evidence>
<accession>A0AAE0L639</accession>
<dbReference type="Proteomes" id="UP001190700">
    <property type="component" value="Unassembled WGS sequence"/>
</dbReference>
<reference evidence="2 3" key="1">
    <citation type="journal article" date="2015" name="Genome Biol. Evol.">
        <title>Comparative Genomics of a Bacterivorous Green Alga Reveals Evolutionary Causalities and Consequences of Phago-Mixotrophic Mode of Nutrition.</title>
        <authorList>
            <person name="Burns J.A."/>
            <person name="Paasch A."/>
            <person name="Narechania A."/>
            <person name="Kim E."/>
        </authorList>
    </citation>
    <scope>NUCLEOTIDE SEQUENCE [LARGE SCALE GENOMIC DNA]</scope>
    <source>
        <strain evidence="2 3">PLY_AMNH</strain>
    </source>
</reference>
<sequence length="414" mass="45005">MEVDADNPHSLPSTATLGTTPLGPSFDGIGRNGRRESHALAMREGGQQAGIAKERRMREFNPTPASGAYFAGGQGFDTPSNFATPESSNTPDSFTTPDSAAQTIQGPDALALKALHDPSPPHHSRFKSEGGDVAELVGTSATIKLQDGELSSTAQERLHLNQTARSVAEEMPVHNSVTPVTSTGGMEKHHHNSPARDRDGMDSLMQSCMNEANRIAGLGQSDLALPSVTTRSTQSTARTEAHHVAPSRLQVQTSGLHANRVADPGELASPVYEPDFEGTGEEEEAYYDDDFEEAPEEEVEEKVHEMIKSMHLQLTRGPGGAECSRLMTPEGRTEGVEEQRGVRRGMLEEMKLRAISMLGNQLFENVHGYLLEARCGTQVVHEPQVKLALMRMAGHEKYNHCFLVDQIVFLEAFD</sequence>
<protein>
    <submittedName>
        <fullName evidence="2">Uncharacterized protein</fullName>
    </submittedName>
</protein>
<comment type="caution">
    <text evidence="2">The sequence shown here is derived from an EMBL/GenBank/DDBJ whole genome shotgun (WGS) entry which is preliminary data.</text>
</comment>
<feature type="region of interest" description="Disordered" evidence="1">
    <location>
        <begin position="1"/>
        <end position="105"/>
    </location>
</feature>
<dbReference type="EMBL" id="LGRX02008438">
    <property type="protein sequence ID" value="KAK3273513.1"/>
    <property type="molecule type" value="Genomic_DNA"/>
</dbReference>
<dbReference type="AlphaFoldDB" id="A0AAE0L639"/>